<feature type="repeat" description="WD" evidence="3">
    <location>
        <begin position="653"/>
        <end position="682"/>
    </location>
</feature>
<dbReference type="InterPro" id="IPR015943">
    <property type="entry name" value="WD40/YVTN_repeat-like_dom_sf"/>
</dbReference>
<keyword evidence="1 3" id="KW-0853">WD repeat</keyword>
<keyword evidence="7" id="KW-1185">Reference proteome</keyword>
<feature type="repeat" description="WD" evidence="3">
    <location>
        <begin position="774"/>
        <end position="815"/>
    </location>
</feature>
<dbReference type="InterPro" id="IPR000157">
    <property type="entry name" value="TIR_dom"/>
</dbReference>
<feature type="repeat" description="WD" evidence="3">
    <location>
        <begin position="555"/>
        <end position="596"/>
    </location>
</feature>
<dbReference type="SUPFAM" id="SSF52200">
    <property type="entry name" value="Toll/Interleukin receptor TIR domain"/>
    <property type="match status" value="1"/>
</dbReference>
<feature type="domain" description="TIR" evidence="5">
    <location>
        <begin position="18"/>
        <end position="175"/>
    </location>
</feature>
<protein>
    <submittedName>
        <fullName evidence="6">TIR domain-containing protein</fullName>
    </submittedName>
</protein>
<feature type="repeat" description="WD" evidence="3">
    <location>
        <begin position="469"/>
        <end position="510"/>
    </location>
</feature>
<dbReference type="PROSITE" id="PS00678">
    <property type="entry name" value="WD_REPEATS_1"/>
    <property type="match status" value="6"/>
</dbReference>
<organism evidence="6 7">
    <name type="scientific">Duganella qianjiadongensis</name>
    <dbReference type="NCBI Taxonomy" id="2692176"/>
    <lineage>
        <taxon>Bacteria</taxon>
        <taxon>Pseudomonadati</taxon>
        <taxon>Pseudomonadota</taxon>
        <taxon>Betaproteobacteria</taxon>
        <taxon>Burkholderiales</taxon>
        <taxon>Oxalobacteraceae</taxon>
        <taxon>Telluria group</taxon>
        <taxon>Duganella</taxon>
    </lineage>
</organism>
<dbReference type="InterPro" id="IPR036322">
    <property type="entry name" value="WD40_repeat_dom_sf"/>
</dbReference>
<feature type="repeat" description="WD" evidence="3">
    <location>
        <begin position="512"/>
        <end position="545"/>
    </location>
</feature>
<dbReference type="InterPro" id="IPR035897">
    <property type="entry name" value="Toll_tir_struct_dom_sf"/>
</dbReference>
<feature type="repeat" description="WD" evidence="3">
    <location>
        <begin position="859"/>
        <end position="887"/>
    </location>
</feature>
<keyword evidence="2" id="KW-0677">Repeat</keyword>
<reference evidence="6 7" key="1">
    <citation type="submission" date="2019-12" db="EMBL/GenBank/DDBJ databases">
        <title>Novel species isolated from a subtropical stream in China.</title>
        <authorList>
            <person name="Lu H."/>
        </authorList>
    </citation>
    <scope>NUCLEOTIDE SEQUENCE [LARGE SCALE GENOMIC DNA]</scope>
    <source>
        <strain evidence="6 7">CY13W</strain>
    </source>
</reference>
<dbReference type="RefSeq" id="WP_161041269.1">
    <property type="nucleotide sequence ID" value="NZ_WWCM01000028.1"/>
</dbReference>
<evidence type="ECO:0000256" key="3">
    <source>
        <dbReference type="PROSITE-ProRule" id="PRU00221"/>
    </source>
</evidence>
<evidence type="ECO:0000256" key="4">
    <source>
        <dbReference type="SAM" id="Phobius"/>
    </source>
</evidence>
<dbReference type="Proteomes" id="UP000478090">
    <property type="component" value="Unassembled WGS sequence"/>
</dbReference>
<feature type="transmembrane region" description="Helical" evidence="4">
    <location>
        <begin position="209"/>
        <end position="231"/>
    </location>
</feature>
<dbReference type="PROSITE" id="PS50294">
    <property type="entry name" value="WD_REPEATS_REGION"/>
    <property type="match status" value="7"/>
</dbReference>
<evidence type="ECO:0000313" key="6">
    <source>
        <dbReference type="EMBL" id="MYM42015.1"/>
    </source>
</evidence>
<feature type="repeat" description="WD" evidence="3">
    <location>
        <begin position="386"/>
        <end position="427"/>
    </location>
</feature>
<name>A0ABW9VS30_9BURK</name>
<feature type="repeat" description="WD" evidence="3">
    <location>
        <begin position="727"/>
        <end position="768"/>
    </location>
</feature>
<feature type="repeat" description="WD" evidence="3">
    <location>
        <begin position="823"/>
        <end position="857"/>
    </location>
</feature>
<comment type="caution">
    <text evidence="6">The sequence shown here is derived from an EMBL/GenBank/DDBJ whole genome shotgun (WGS) entry which is preliminary data.</text>
</comment>
<dbReference type="PROSITE" id="PS50082">
    <property type="entry name" value="WD_REPEATS_2"/>
    <property type="match status" value="11"/>
</dbReference>
<keyword evidence="4" id="KW-0812">Transmembrane</keyword>
<keyword evidence="4" id="KW-1133">Transmembrane helix</keyword>
<gene>
    <name evidence="6" type="ORF">GTP27_22180</name>
</gene>
<keyword evidence="4" id="KW-0472">Membrane</keyword>
<dbReference type="InterPro" id="IPR001680">
    <property type="entry name" value="WD40_rpt"/>
</dbReference>
<evidence type="ECO:0000256" key="2">
    <source>
        <dbReference type="ARBA" id="ARBA00022737"/>
    </source>
</evidence>
<dbReference type="Gene3D" id="3.40.50.10140">
    <property type="entry name" value="Toll/interleukin-1 receptor homology (TIR) domain"/>
    <property type="match status" value="1"/>
</dbReference>
<accession>A0ABW9VS30</accession>
<dbReference type="Pfam" id="PF00400">
    <property type="entry name" value="WD40"/>
    <property type="match status" value="13"/>
</dbReference>
<dbReference type="PROSITE" id="PS50104">
    <property type="entry name" value="TIR"/>
    <property type="match status" value="1"/>
</dbReference>
<proteinExistence type="predicted"/>
<dbReference type="SUPFAM" id="SSF50998">
    <property type="entry name" value="Quinoprotein alcohol dehydrogenase-like"/>
    <property type="match status" value="1"/>
</dbReference>
<dbReference type="Pfam" id="PF13676">
    <property type="entry name" value="TIR_2"/>
    <property type="match status" value="1"/>
</dbReference>
<dbReference type="Gene3D" id="2.130.10.10">
    <property type="entry name" value="YVTN repeat-like/Quinoprotein amine dehydrogenase"/>
    <property type="match status" value="4"/>
</dbReference>
<evidence type="ECO:0000259" key="5">
    <source>
        <dbReference type="PROSITE" id="PS50104"/>
    </source>
</evidence>
<dbReference type="InterPro" id="IPR020472">
    <property type="entry name" value="WD40_PAC1"/>
</dbReference>
<dbReference type="PANTHER" id="PTHR19879">
    <property type="entry name" value="TRANSCRIPTION INITIATION FACTOR TFIID"/>
    <property type="match status" value="1"/>
</dbReference>
<dbReference type="CDD" id="cd00200">
    <property type="entry name" value="WD40"/>
    <property type="match status" value="2"/>
</dbReference>
<dbReference type="InterPro" id="IPR019775">
    <property type="entry name" value="WD40_repeat_CS"/>
</dbReference>
<feature type="repeat" description="WD" evidence="3">
    <location>
        <begin position="343"/>
        <end position="384"/>
    </location>
</feature>
<dbReference type="PANTHER" id="PTHR19879:SF9">
    <property type="entry name" value="TRANSCRIPTION INITIATION FACTOR TFIID SUBUNIT 5"/>
    <property type="match status" value="1"/>
</dbReference>
<feature type="repeat" description="WD" evidence="3">
    <location>
        <begin position="684"/>
        <end position="725"/>
    </location>
</feature>
<dbReference type="SMART" id="SM00320">
    <property type="entry name" value="WD40"/>
    <property type="match status" value="14"/>
</dbReference>
<dbReference type="PRINTS" id="PR00320">
    <property type="entry name" value="GPROTEINBRPT"/>
</dbReference>
<evidence type="ECO:0000313" key="7">
    <source>
        <dbReference type="Proteomes" id="UP000478090"/>
    </source>
</evidence>
<evidence type="ECO:0000256" key="1">
    <source>
        <dbReference type="ARBA" id="ARBA00022574"/>
    </source>
</evidence>
<dbReference type="SUPFAM" id="SSF50978">
    <property type="entry name" value="WD40 repeat-like"/>
    <property type="match status" value="1"/>
</dbReference>
<sequence>MSARLKQKKQRASAPEGYRYWAFISYSHADEKIVNWLHASLEQYRLPAGLHNQQGGAITGQLYPIFRDRDELPSSADLSQHLHQALTEAKYLIVVCSPRSAQSLWVNEEVKSFKAMGRASRVLCMIVDGEPNASDKPGLEHLECFPAATRFDVDPDRTLLSNRTEVIAADARKGKDGKRLALLKLIAGLAEANFADLVQRQDQRRFRRLMVLASLMSVLALAFGVITWQAVHAKIEVEKLYRTALSRQLAHFADAPTSGEQNVATNILLGALLANLVEPTIESQSSMLRSILHTENMRSVVQLPSAAAGVTLSPDGKLLATANWDGSVSFISPATLRAAHPARVAHKEKVLAVAFSPDGRIAASGGVDQCVQFWDAATGTPSGEKIHAHNGWVSALIFLSGGGRMVTAGWDGQALLWDVHSKRVSAKLLNLTNPITALALSPNGRYLALAAEAEGIFIINLADKSSSSIRKTGGIVQALSFSPDNRHIAAAGLDRTIDIFDLQTGKPSVPSLTGHQDGITSLAFSPDGKYLASSSWDKTIRLWDMFKQAKNVGILRGHGAQVTGLVFASDNHSLYSSALDHNLIIWDLNADSSLIKKHRDSIAEIRRIALSPNGKLLATAGWDGTVLLYGLPDLTLLPLRIWLAGVNLYTAVFSPDGKTLAIAGSDKKIYLWDTDAHHFRQTPLLGHQGAVVSLGFSPDGKQLASGDWNGAILLWDTQRNQQIPLPAMNLNGQVTSIVFSPDGQHFASAGDDEAIAIWTLATAGRTPSIIRHNITGQNAMITSLSYSHDGKFLASAGEDETVAVWDTDTYQQNGNPIKLDAVVSSVAFDRDDRLLATGTVNGDLQLWDVASRRQFGAPIRAQQARISNLSFSPDGKAILSGAFDGTLLSMSLDQRAWKRRLCLVSNRNLSKEEWTVAVGSYLTYQPVCDV</sequence>
<dbReference type="EMBL" id="WWCM01000028">
    <property type="protein sequence ID" value="MYM42015.1"/>
    <property type="molecule type" value="Genomic_DNA"/>
</dbReference>
<dbReference type="InterPro" id="IPR011047">
    <property type="entry name" value="Quinoprotein_ADH-like_sf"/>
</dbReference>